<sequence>MQKNKFILNNRDEVETFENMLRKYIKARAQFSLSHILLVKAYDKLLVKQQQLIILKKYSK</sequence>
<accession>X1MYY9</accession>
<reference evidence="1" key="1">
    <citation type="journal article" date="2014" name="Front. Microbiol.">
        <title>High frequency of phylogenetically diverse reductive dehalogenase-homologous genes in deep subseafloor sedimentary metagenomes.</title>
        <authorList>
            <person name="Kawai M."/>
            <person name="Futagami T."/>
            <person name="Toyoda A."/>
            <person name="Takaki Y."/>
            <person name="Nishi S."/>
            <person name="Hori S."/>
            <person name="Arai W."/>
            <person name="Tsubouchi T."/>
            <person name="Morono Y."/>
            <person name="Uchiyama I."/>
            <person name="Ito T."/>
            <person name="Fujiyama A."/>
            <person name="Inagaki F."/>
            <person name="Takami H."/>
        </authorList>
    </citation>
    <scope>NUCLEOTIDE SEQUENCE</scope>
    <source>
        <strain evidence="1">Expedition CK06-06</strain>
    </source>
</reference>
<comment type="caution">
    <text evidence="1">The sequence shown here is derived from an EMBL/GenBank/DDBJ whole genome shotgun (WGS) entry which is preliminary data.</text>
</comment>
<proteinExistence type="predicted"/>
<evidence type="ECO:0000313" key="1">
    <source>
        <dbReference type="EMBL" id="GAI36947.1"/>
    </source>
</evidence>
<dbReference type="EMBL" id="BARV01031376">
    <property type="protein sequence ID" value="GAI36947.1"/>
    <property type="molecule type" value="Genomic_DNA"/>
</dbReference>
<name>X1MYY9_9ZZZZ</name>
<protein>
    <submittedName>
        <fullName evidence="1">Uncharacterized protein</fullName>
    </submittedName>
</protein>
<dbReference type="AlphaFoldDB" id="X1MYY9"/>
<organism evidence="1">
    <name type="scientific">marine sediment metagenome</name>
    <dbReference type="NCBI Taxonomy" id="412755"/>
    <lineage>
        <taxon>unclassified sequences</taxon>
        <taxon>metagenomes</taxon>
        <taxon>ecological metagenomes</taxon>
    </lineage>
</organism>
<gene>
    <name evidence="1" type="ORF">S06H3_49662</name>
</gene>